<dbReference type="Gene3D" id="3.40.30.10">
    <property type="entry name" value="Glutaredoxin"/>
    <property type="match status" value="1"/>
</dbReference>
<feature type="domain" description="Thioredoxin" evidence="3">
    <location>
        <begin position="6"/>
        <end position="122"/>
    </location>
</feature>
<dbReference type="InterPro" id="IPR010357">
    <property type="entry name" value="TXNDC17_dom"/>
</dbReference>
<dbReference type="Pfam" id="PF06110">
    <property type="entry name" value="TXD17-like_Trx"/>
    <property type="match status" value="1"/>
</dbReference>
<dbReference type="Proteomes" id="UP001303046">
    <property type="component" value="Unassembled WGS sequence"/>
</dbReference>
<reference evidence="4 5" key="1">
    <citation type="submission" date="2023-08" db="EMBL/GenBank/DDBJ databases">
        <title>A Necator americanus chromosomal reference genome.</title>
        <authorList>
            <person name="Ilik V."/>
            <person name="Petrzelkova K.J."/>
            <person name="Pardy F."/>
            <person name="Fuh T."/>
            <person name="Niatou-Singa F.S."/>
            <person name="Gouil Q."/>
            <person name="Baker L."/>
            <person name="Ritchie M.E."/>
            <person name="Jex A.R."/>
            <person name="Gazzola D."/>
            <person name="Li H."/>
            <person name="Toshio Fujiwara R."/>
            <person name="Zhan B."/>
            <person name="Aroian R.V."/>
            <person name="Pafco B."/>
            <person name="Schwarz E.M."/>
        </authorList>
    </citation>
    <scope>NUCLEOTIDE SEQUENCE [LARGE SCALE GENOMIC DNA]</scope>
    <source>
        <strain evidence="4 5">Aroian</strain>
        <tissue evidence="4">Whole animal</tissue>
    </source>
</reference>
<evidence type="ECO:0000313" key="5">
    <source>
        <dbReference type="Proteomes" id="UP001303046"/>
    </source>
</evidence>
<keyword evidence="5" id="KW-1185">Reference proteome</keyword>
<dbReference type="InterPro" id="IPR036249">
    <property type="entry name" value="Thioredoxin-like_sf"/>
</dbReference>
<sequence>MRELTVEGYEAIRKELASVNGKAFVLFTGSKVDGKSWCPDCVAAEPVIESIVNSAEAKSLDATFITCHVGPREYWKDPACPFRTDKDFKLTCVPTLIEIGKKHKRLLDNQAKNANLVKDFFFEDK</sequence>
<dbReference type="SUPFAM" id="SSF52833">
    <property type="entry name" value="Thioredoxin-like"/>
    <property type="match status" value="1"/>
</dbReference>
<dbReference type="EMBL" id="JAVFWL010000003">
    <property type="protein sequence ID" value="KAK6743620.1"/>
    <property type="molecule type" value="Genomic_DNA"/>
</dbReference>
<proteinExistence type="inferred from homology"/>
<accession>A0ABR1D008</accession>
<dbReference type="PANTHER" id="PTHR12452">
    <property type="entry name" value="42-9-9 PROTEIN-RELATED"/>
    <property type="match status" value="1"/>
</dbReference>
<comment type="caution">
    <text evidence="4">The sequence shown here is derived from an EMBL/GenBank/DDBJ whole genome shotgun (WGS) entry which is preliminary data.</text>
</comment>
<gene>
    <name evidence="4" type="primary">Necator_chrIII.g11495</name>
    <name evidence="4" type="ORF">RB195_010730</name>
</gene>
<evidence type="ECO:0000256" key="2">
    <source>
        <dbReference type="ARBA" id="ARBA00016949"/>
    </source>
</evidence>
<dbReference type="InterPro" id="IPR045108">
    <property type="entry name" value="TXNDC17-like"/>
</dbReference>
<evidence type="ECO:0000256" key="1">
    <source>
        <dbReference type="ARBA" id="ARBA00008987"/>
    </source>
</evidence>
<organism evidence="4 5">
    <name type="scientific">Necator americanus</name>
    <name type="common">Human hookworm</name>
    <dbReference type="NCBI Taxonomy" id="51031"/>
    <lineage>
        <taxon>Eukaryota</taxon>
        <taxon>Metazoa</taxon>
        <taxon>Ecdysozoa</taxon>
        <taxon>Nematoda</taxon>
        <taxon>Chromadorea</taxon>
        <taxon>Rhabditida</taxon>
        <taxon>Rhabditina</taxon>
        <taxon>Rhabditomorpha</taxon>
        <taxon>Strongyloidea</taxon>
        <taxon>Ancylostomatidae</taxon>
        <taxon>Bunostominae</taxon>
        <taxon>Necator</taxon>
    </lineage>
</organism>
<protein>
    <recommendedName>
        <fullName evidence="2">Thioredoxin domain-containing protein 17</fullName>
    </recommendedName>
</protein>
<dbReference type="PANTHER" id="PTHR12452:SF0">
    <property type="entry name" value="THIOREDOXIN DOMAIN-CONTAINING PROTEIN 17"/>
    <property type="match status" value="1"/>
</dbReference>
<name>A0ABR1D008_NECAM</name>
<evidence type="ECO:0000313" key="4">
    <source>
        <dbReference type="EMBL" id="KAK6743620.1"/>
    </source>
</evidence>
<comment type="similarity">
    <text evidence="1">Belongs to the thioredoxin family.</text>
</comment>
<evidence type="ECO:0000259" key="3">
    <source>
        <dbReference type="Pfam" id="PF06110"/>
    </source>
</evidence>